<protein>
    <submittedName>
        <fullName evidence="2">Uncharacterized protein</fullName>
    </submittedName>
</protein>
<evidence type="ECO:0000313" key="3">
    <source>
        <dbReference type="Proteomes" id="UP000199205"/>
    </source>
</evidence>
<sequence>MKVNFSQKLANLDGSTSDEAPTLGDVSVKALVENLRGDEVASGEDKFKRAVLAQKILPGGEIELPVEELATVKDRIGKACHPVVVLAAWNLLENTGSLGA</sequence>
<feature type="compositionally biased region" description="Polar residues" evidence="1">
    <location>
        <begin position="1"/>
        <end position="19"/>
    </location>
</feature>
<name>A0A1C3USY9_9HYPH</name>
<dbReference type="Proteomes" id="UP000199205">
    <property type="component" value="Unassembled WGS sequence"/>
</dbReference>
<reference evidence="2 3" key="1">
    <citation type="submission" date="2016-08" db="EMBL/GenBank/DDBJ databases">
        <authorList>
            <person name="Seilhamer J.J."/>
        </authorList>
    </citation>
    <scope>NUCLEOTIDE SEQUENCE [LARGE SCALE GENOMIC DNA]</scope>
    <source>
        <strain evidence="2 3">P1-7</strain>
    </source>
</reference>
<gene>
    <name evidence="2" type="ORF">GA0061101_103281</name>
</gene>
<feature type="region of interest" description="Disordered" evidence="1">
    <location>
        <begin position="1"/>
        <end position="23"/>
    </location>
</feature>
<dbReference type="RefSeq" id="WP_092573412.1">
    <property type="nucleotide sequence ID" value="NZ_FMAF01000003.1"/>
</dbReference>
<dbReference type="AlphaFoldDB" id="A0A1C3USY9"/>
<organism evidence="2 3">
    <name type="scientific">Rhizobium lusitanum</name>
    <dbReference type="NCBI Taxonomy" id="293958"/>
    <lineage>
        <taxon>Bacteria</taxon>
        <taxon>Pseudomonadati</taxon>
        <taxon>Pseudomonadota</taxon>
        <taxon>Alphaproteobacteria</taxon>
        <taxon>Hyphomicrobiales</taxon>
        <taxon>Rhizobiaceae</taxon>
        <taxon>Rhizobium/Agrobacterium group</taxon>
        <taxon>Rhizobium</taxon>
    </lineage>
</organism>
<accession>A0A1C3USY9</accession>
<dbReference type="EMBL" id="FMAF01000003">
    <property type="protein sequence ID" value="SCB18581.1"/>
    <property type="molecule type" value="Genomic_DNA"/>
</dbReference>
<evidence type="ECO:0000313" key="2">
    <source>
        <dbReference type="EMBL" id="SCB18581.1"/>
    </source>
</evidence>
<evidence type="ECO:0000256" key="1">
    <source>
        <dbReference type="SAM" id="MobiDB-lite"/>
    </source>
</evidence>
<dbReference type="OrthoDB" id="1049235at2"/>
<proteinExistence type="predicted"/>